<dbReference type="AlphaFoldDB" id="A0A383V1U8"/>
<feature type="compositionally biased region" description="Basic residues" evidence="1">
    <location>
        <begin position="49"/>
        <end position="60"/>
    </location>
</feature>
<evidence type="ECO:0000313" key="3">
    <source>
        <dbReference type="Proteomes" id="UP000275772"/>
    </source>
</evidence>
<dbReference type="EMBL" id="UNSH01000081">
    <property type="protein sequence ID" value="SZF05630.1"/>
    <property type="molecule type" value="Genomic_DNA"/>
</dbReference>
<accession>A0A383V1U8</accession>
<protein>
    <submittedName>
        <fullName evidence="2">Uncharacterized protein</fullName>
    </submittedName>
</protein>
<gene>
    <name evidence="2" type="ORF">BLGHR1_16433</name>
</gene>
<dbReference type="VEuPathDB" id="FungiDB:BLGHR1_16433"/>
<sequence length="422" mass="44860">MATVMESNPSDTAERTGRRRPFSSWIKKLANLKHAASIATHNHQNTSKRNSHVTRTHGKKLPIPESNKDSNSNLPKPRDEEGIAHVDSEKSPSAIIRANTSKSSPNRRSSDQSSGGATTPTIENKSMAATLNRRANSVLAPSYAPSSGQETNGTIGNVWRGNGSTFSSPAPSVRSLSTTLTTLQSAATTAAANNHLNSNQVALQFSPQLASSPLNAIPPYLVSQGIGCHPSTYNTATANNLLTDNASILTLASSSNRRRRRSMDTDASVRALAPSSIFGGSRESLPMSILSSNMDTNSYQPRLSIGGPTERGSIYSVAGINTTLASERNSYYAGKQSIVSEAGSTKSGFMGHNLRDSVSGCIGANLSPSSPLTSPRDFAIPCPGNLNQNRASCNKDEDVDDEENKNRGTFKRINNVDTLSAR</sequence>
<feature type="region of interest" description="Disordered" evidence="1">
    <location>
        <begin position="385"/>
        <end position="408"/>
    </location>
</feature>
<reference evidence="2 3" key="1">
    <citation type="submission" date="2017-11" db="EMBL/GenBank/DDBJ databases">
        <authorList>
            <person name="Kracher B."/>
        </authorList>
    </citation>
    <scope>NUCLEOTIDE SEQUENCE [LARGE SCALE GENOMIC DNA]</scope>
    <source>
        <strain evidence="2 3">RACE1</strain>
    </source>
</reference>
<proteinExistence type="predicted"/>
<feature type="compositionally biased region" description="Basic and acidic residues" evidence="1">
    <location>
        <begin position="76"/>
        <end position="90"/>
    </location>
</feature>
<name>A0A383V1U8_BLUHO</name>
<feature type="compositionally biased region" description="Polar residues" evidence="1">
    <location>
        <begin position="1"/>
        <end position="11"/>
    </location>
</feature>
<feature type="compositionally biased region" description="Low complexity" evidence="1">
    <location>
        <begin position="101"/>
        <end position="114"/>
    </location>
</feature>
<feature type="region of interest" description="Disordered" evidence="1">
    <location>
        <begin position="1"/>
        <end position="123"/>
    </location>
</feature>
<evidence type="ECO:0000256" key="1">
    <source>
        <dbReference type="SAM" id="MobiDB-lite"/>
    </source>
</evidence>
<feature type="compositionally biased region" description="Polar residues" evidence="1">
    <location>
        <begin position="39"/>
        <end position="48"/>
    </location>
</feature>
<evidence type="ECO:0000313" key="2">
    <source>
        <dbReference type="EMBL" id="SZF05630.1"/>
    </source>
</evidence>
<dbReference type="Proteomes" id="UP000275772">
    <property type="component" value="Unassembled WGS sequence"/>
</dbReference>
<organism evidence="2 3">
    <name type="scientific">Blumeria hordei</name>
    <name type="common">Barley powdery mildew</name>
    <name type="synonym">Blumeria graminis f. sp. hordei</name>
    <dbReference type="NCBI Taxonomy" id="2867405"/>
    <lineage>
        <taxon>Eukaryota</taxon>
        <taxon>Fungi</taxon>
        <taxon>Dikarya</taxon>
        <taxon>Ascomycota</taxon>
        <taxon>Pezizomycotina</taxon>
        <taxon>Leotiomycetes</taxon>
        <taxon>Erysiphales</taxon>
        <taxon>Erysiphaceae</taxon>
        <taxon>Blumeria</taxon>
    </lineage>
</organism>